<accession>A0A0M0JXH0</accession>
<protein>
    <submittedName>
        <fullName evidence="2">Uncharacterized protein</fullName>
    </submittedName>
</protein>
<evidence type="ECO:0000313" key="3">
    <source>
        <dbReference type="Proteomes" id="UP000037460"/>
    </source>
</evidence>
<feature type="compositionally biased region" description="Basic and acidic residues" evidence="1">
    <location>
        <begin position="73"/>
        <end position="119"/>
    </location>
</feature>
<keyword evidence="3" id="KW-1185">Reference proteome</keyword>
<evidence type="ECO:0000313" key="2">
    <source>
        <dbReference type="EMBL" id="KOO31260.1"/>
    </source>
</evidence>
<organism evidence="2 3">
    <name type="scientific">Chrysochromulina tobinii</name>
    <dbReference type="NCBI Taxonomy" id="1460289"/>
    <lineage>
        <taxon>Eukaryota</taxon>
        <taxon>Haptista</taxon>
        <taxon>Haptophyta</taxon>
        <taxon>Prymnesiophyceae</taxon>
        <taxon>Prymnesiales</taxon>
        <taxon>Chrysochromulinaceae</taxon>
        <taxon>Chrysochromulina</taxon>
    </lineage>
</organism>
<proteinExistence type="predicted"/>
<feature type="compositionally biased region" description="Low complexity" evidence="1">
    <location>
        <begin position="120"/>
        <end position="132"/>
    </location>
</feature>
<name>A0A0M0JXH0_9EUKA</name>
<feature type="non-terminal residue" evidence="2">
    <location>
        <position position="132"/>
    </location>
</feature>
<dbReference type="EMBL" id="JWZX01002054">
    <property type="protein sequence ID" value="KOO31260.1"/>
    <property type="molecule type" value="Genomic_DNA"/>
</dbReference>
<evidence type="ECO:0000256" key="1">
    <source>
        <dbReference type="SAM" id="MobiDB-lite"/>
    </source>
</evidence>
<reference evidence="3" key="1">
    <citation type="journal article" date="2015" name="PLoS Genet.">
        <title>Genome Sequence and Transcriptome Analyses of Chrysochromulina tobin: Metabolic Tools for Enhanced Algal Fitness in the Prominent Order Prymnesiales (Haptophyceae).</title>
        <authorList>
            <person name="Hovde B.T."/>
            <person name="Deodato C.R."/>
            <person name="Hunsperger H.M."/>
            <person name="Ryken S.A."/>
            <person name="Yost W."/>
            <person name="Jha R.K."/>
            <person name="Patterson J."/>
            <person name="Monnat R.J. Jr."/>
            <person name="Barlow S.B."/>
            <person name="Starkenburg S.R."/>
            <person name="Cattolico R.A."/>
        </authorList>
    </citation>
    <scope>NUCLEOTIDE SEQUENCE</scope>
    <source>
        <strain evidence="3">CCMP291</strain>
    </source>
</reference>
<gene>
    <name evidence="2" type="ORF">Ctob_014616</name>
</gene>
<feature type="region of interest" description="Disordered" evidence="1">
    <location>
        <begin position="62"/>
        <end position="132"/>
    </location>
</feature>
<sequence length="132" mass="13659">MLKKSIAFCDEHGVTSVSDMVEYNLVQDFVRHLGLKTVPGKKLLSMLQTSISGLAAQLSDRLFSPSSSRKSSPKWDKAAADKAAAEKAAADKAAAEKAAADKAAADQAAADKAEAEKAGAHSTESARAAAAK</sequence>
<dbReference type="AlphaFoldDB" id="A0A0M0JXH0"/>
<dbReference type="Proteomes" id="UP000037460">
    <property type="component" value="Unassembled WGS sequence"/>
</dbReference>
<comment type="caution">
    <text evidence="2">The sequence shown here is derived from an EMBL/GenBank/DDBJ whole genome shotgun (WGS) entry which is preliminary data.</text>
</comment>